<comment type="caution">
    <text evidence="5">The sequence shown here is derived from an EMBL/GenBank/DDBJ whole genome shotgun (WGS) entry which is preliminary data.</text>
</comment>
<evidence type="ECO:0000256" key="3">
    <source>
        <dbReference type="PROSITE-ProRule" id="PRU10038"/>
    </source>
</evidence>
<dbReference type="AlphaFoldDB" id="A0A542CSM1"/>
<feature type="domain" description="Alpha/beta hydrolase fold-3" evidence="4">
    <location>
        <begin position="88"/>
        <end position="289"/>
    </location>
</feature>
<keyword evidence="6" id="KW-1185">Reference proteome</keyword>
<organism evidence="5 6">
    <name type="scientific">Amycolatopsis cihanbeyliensis</name>
    <dbReference type="NCBI Taxonomy" id="1128664"/>
    <lineage>
        <taxon>Bacteria</taxon>
        <taxon>Bacillati</taxon>
        <taxon>Actinomycetota</taxon>
        <taxon>Actinomycetes</taxon>
        <taxon>Pseudonocardiales</taxon>
        <taxon>Pseudonocardiaceae</taxon>
        <taxon>Amycolatopsis</taxon>
    </lineage>
</organism>
<evidence type="ECO:0000256" key="2">
    <source>
        <dbReference type="ARBA" id="ARBA00022801"/>
    </source>
</evidence>
<protein>
    <submittedName>
        <fullName evidence="5">Acetyl esterase/lipase</fullName>
    </submittedName>
</protein>
<dbReference type="PROSITE" id="PS01173">
    <property type="entry name" value="LIPASE_GDXG_HIS"/>
    <property type="match status" value="1"/>
</dbReference>
<comment type="similarity">
    <text evidence="1">Belongs to the 'GDXG' lipolytic enzyme family.</text>
</comment>
<dbReference type="EMBL" id="VFML01000002">
    <property type="protein sequence ID" value="TQI93822.1"/>
    <property type="molecule type" value="Genomic_DNA"/>
</dbReference>
<dbReference type="Proteomes" id="UP000320876">
    <property type="component" value="Unassembled WGS sequence"/>
</dbReference>
<dbReference type="InterPro" id="IPR033140">
    <property type="entry name" value="Lipase_GDXG_put_SER_AS"/>
</dbReference>
<name>A0A542CSM1_AMYCI</name>
<dbReference type="InterPro" id="IPR002168">
    <property type="entry name" value="Lipase_GDXG_HIS_AS"/>
</dbReference>
<dbReference type="RefSeq" id="WP_170221049.1">
    <property type="nucleotide sequence ID" value="NZ_VFML01000002.1"/>
</dbReference>
<sequence>MQPTGTDLANARPSSQSVQLRRMFASRVRPLGDRSSPQGYQLRALRRTADSAGLKPLPRGTRAWPARYGTLRGVWMRAAGASPAAGVVLYLHGGGFVFGSPRSHRALGYRLSRRTGMPVFLLDYRRAPEHPFPAAADDALAAYRLLLAKGFPPEKVTVAGDSAGGQLTASLLADLAREGLPQPAAALLLSPWIDFDLTELHRRDTGSRDPFVPPSYIEKCRDAYARGVDVAHPRLDVLRAEKTGWPPLLIQVGDTECLLGDAQRLADSAQAAGVPTELQVWPGQIHVFQAFADFVPEGRQALRSAAEFLRTATP</sequence>
<dbReference type="InterPro" id="IPR029058">
    <property type="entry name" value="AB_hydrolase_fold"/>
</dbReference>
<evidence type="ECO:0000313" key="5">
    <source>
        <dbReference type="EMBL" id="TQI93822.1"/>
    </source>
</evidence>
<keyword evidence="2" id="KW-0378">Hydrolase</keyword>
<dbReference type="SUPFAM" id="SSF53474">
    <property type="entry name" value="alpha/beta-Hydrolases"/>
    <property type="match status" value="1"/>
</dbReference>
<dbReference type="GO" id="GO:0004806">
    <property type="term" value="F:triacylglycerol lipase activity"/>
    <property type="evidence" value="ECO:0007669"/>
    <property type="project" value="TreeGrafter"/>
</dbReference>
<reference evidence="5 6" key="1">
    <citation type="submission" date="2019-06" db="EMBL/GenBank/DDBJ databases">
        <title>Sequencing the genomes of 1000 actinobacteria strains.</title>
        <authorList>
            <person name="Klenk H.-P."/>
        </authorList>
    </citation>
    <scope>NUCLEOTIDE SEQUENCE [LARGE SCALE GENOMIC DNA]</scope>
    <source>
        <strain evidence="5 6">DSM 45679</strain>
    </source>
</reference>
<dbReference type="PANTHER" id="PTHR48081:SF30">
    <property type="entry name" value="ACETYL-HYDROLASE LIPR-RELATED"/>
    <property type="match status" value="1"/>
</dbReference>
<dbReference type="InterPro" id="IPR050300">
    <property type="entry name" value="GDXG_lipolytic_enzyme"/>
</dbReference>
<evidence type="ECO:0000313" key="6">
    <source>
        <dbReference type="Proteomes" id="UP000320876"/>
    </source>
</evidence>
<dbReference type="PANTHER" id="PTHR48081">
    <property type="entry name" value="AB HYDROLASE SUPERFAMILY PROTEIN C4A8.06C"/>
    <property type="match status" value="1"/>
</dbReference>
<evidence type="ECO:0000259" key="4">
    <source>
        <dbReference type="Pfam" id="PF07859"/>
    </source>
</evidence>
<feature type="active site" evidence="3">
    <location>
        <position position="162"/>
    </location>
</feature>
<accession>A0A542CSM1</accession>
<gene>
    <name evidence="5" type="ORF">FB471_5967</name>
</gene>
<dbReference type="InterPro" id="IPR013094">
    <property type="entry name" value="AB_hydrolase_3"/>
</dbReference>
<dbReference type="Gene3D" id="3.40.50.1820">
    <property type="entry name" value="alpha/beta hydrolase"/>
    <property type="match status" value="1"/>
</dbReference>
<dbReference type="PROSITE" id="PS01174">
    <property type="entry name" value="LIPASE_GDXG_SER"/>
    <property type="match status" value="1"/>
</dbReference>
<dbReference type="Pfam" id="PF07859">
    <property type="entry name" value="Abhydrolase_3"/>
    <property type="match status" value="1"/>
</dbReference>
<proteinExistence type="inferred from homology"/>
<evidence type="ECO:0000256" key="1">
    <source>
        <dbReference type="ARBA" id="ARBA00010515"/>
    </source>
</evidence>